<name>A0ABS8YUL9_9RHOB</name>
<reference evidence="2 3" key="1">
    <citation type="submission" date="2021-12" db="EMBL/GenBank/DDBJ databases">
        <title>Sinirhodobacter sp. WL0062 is a bacterium isolated from seawater.</title>
        <authorList>
            <person name="Wang L."/>
            <person name="He W."/>
            <person name="Zhang D.-F."/>
        </authorList>
    </citation>
    <scope>NUCLEOTIDE SEQUENCE [LARGE SCALE GENOMIC DNA]</scope>
    <source>
        <strain evidence="2 3">WL0062</strain>
    </source>
</reference>
<dbReference type="EMBL" id="JAJUOS010000002">
    <property type="protein sequence ID" value="MCE5972441.1"/>
    <property type="molecule type" value="Genomic_DNA"/>
</dbReference>
<organism evidence="2 3">
    <name type="scientific">Rhodobacter flavimaris</name>
    <dbReference type="NCBI Taxonomy" id="2907145"/>
    <lineage>
        <taxon>Bacteria</taxon>
        <taxon>Pseudomonadati</taxon>
        <taxon>Pseudomonadota</taxon>
        <taxon>Alphaproteobacteria</taxon>
        <taxon>Rhodobacterales</taxon>
        <taxon>Rhodobacter group</taxon>
        <taxon>Rhodobacter</taxon>
    </lineage>
</organism>
<accession>A0ABS8YUL9</accession>
<keyword evidence="3" id="KW-1185">Reference proteome</keyword>
<feature type="transmembrane region" description="Helical" evidence="1">
    <location>
        <begin position="85"/>
        <end position="105"/>
    </location>
</feature>
<gene>
    <name evidence="2" type="ORF">LZA78_02915</name>
</gene>
<evidence type="ECO:0000313" key="2">
    <source>
        <dbReference type="EMBL" id="MCE5972441.1"/>
    </source>
</evidence>
<keyword evidence="1" id="KW-0472">Membrane</keyword>
<proteinExistence type="predicted"/>
<feature type="transmembrane region" description="Helical" evidence="1">
    <location>
        <begin position="141"/>
        <end position="174"/>
    </location>
</feature>
<feature type="transmembrane region" description="Helical" evidence="1">
    <location>
        <begin position="487"/>
        <end position="506"/>
    </location>
</feature>
<dbReference type="Proteomes" id="UP001521181">
    <property type="component" value="Unassembled WGS sequence"/>
</dbReference>
<evidence type="ECO:0000256" key="1">
    <source>
        <dbReference type="SAM" id="Phobius"/>
    </source>
</evidence>
<keyword evidence="1" id="KW-0812">Transmembrane</keyword>
<evidence type="ECO:0000313" key="3">
    <source>
        <dbReference type="Proteomes" id="UP001521181"/>
    </source>
</evidence>
<dbReference type="RefSeq" id="WP_233675462.1">
    <property type="nucleotide sequence ID" value="NZ_JAJUOS010000002.1"/>
</dbReference>
<comment type="caution">
    <text evidence="2">The sequence shown here is derived from an EMBL/GenBank/DDBJ whole genome shotgun (WGS) entry which is preliminary data.</text>
</comment>
<feature type="transmembrane region" description="Helical" evidence="1">
    <location>
        <begin position="117"/>
        <end position="135"/>
    </location>
</feature>
<keyword evidence="1" id="KW-1133">Transmembrane helix</keyword>
<sequence>MIKALRDLFDRRALRVPFEDAAAWLDRNWGRVSALFESKKLARYVFEPVARLWDESYPGDDRQISRLICQVAVANAVIAGLPGRLGVGVLVAIALEIYMAIQIGRRVGLKIDGTSDVAKYFGLGAAIALTILEGFRHVLGFFFSLFALVGFLPATALAELFATSLIGVIFWIGFEEAHEHGSFLIPRRLYKRVIERTKELVKYQYDIVRHGFTLANYKETVKRLWGWLSGEGVYAPRQMRGDIFVPVAFAYMLYGRIEQLSGPLGQTFMQAIRDTNQAMQGLNDQAIADAFREKFTDALGGIDAAALQGMENLVRGRMFELMVEKSVPWEGMGWDQERQTASLHDDFNHPGTDIVFTNHDTGDLLEVQIKAASDIGYIEETLRRYPDYPIIVTSEVGQEFDGLEFVQAANISNADLREVTQENFDSLLEDLPSISFSEMAGAVGQGVAMSLLAQIWPFFAAYMRRRITSDQFTSAIQRLLPEQGARLAKYAVLAAAMGPVYAWWVLARTVMGLVPDPPRQPHKRYIWKPVGGVGNRDLGVEV</sequence>
<protein>
    <submittedName>
        <fullName evidence="2">Uncharacterized protein</fullName>
    </submittedName>
</protein>